<keyword evidence="1" id="KW-0677">Repeat</keyword>
<dbReference type="Proteomes" id="UP000799118">
    <property type="component" value="Unassembled WGS sequence"/>
</dbReference>
<feature type="region of interest" description="Disordered" evidence="4">
    <location>
        <begin position="1"/>
        <end position="49"/>
    </location>
</feature>
<feature type="compositionally biased region" description="Low complexity" evidence="4">
    <location>
        <begin position="11"/>
        <end position="32"/>
    </location>
</feature>
<dbReference type="GO" id="GO:0060090">
    <property type="term" value="F:molecular adaptor activity"/>
    <property type="evidence" value="ECO:0007669"/>
    <property type="project" value="TreeGrafter"/>
</dbReference>
<evidence type="ECO:0000256" key="2">
    <source>
        <dbReference type="ARBA" id="ARBA00022803"/>
    </source>
</evidence>
<sequence>MFISRPRKRSMPAGSQSGPSSSASSIPKGGPSAEDKAKAEKHKQSGNALMSSKKYDEAIASYSEAIALDSANPIYYSNRAAAYSSKGDHLSAVGDAELALATDPSFVKAYHRLGFV</sequence>
<protein>
    <submittedName>
        <fullName evidence="5">TPR-like protein</fullName>
    </submittedName>
</protein>
<dbReference type="InterPro" id="IPR011990">
    <property type="entry name" value="TPR-like_helical_dom_sf"/>
</dbReference>
<evidence type="ECO:0000256" key="4">
    <source>
        <dbReference type="SAM" id="MobiDB-lite"/>
    </source>
</evidence>
<dbReference type="OrthoDB" id="2335338at2759"/>
<dbReference type="Gene3D" id="1.25.40.10">
    <property type="entry name" value="Tetratricopeptide repeat domain"/>
    <property type="match status" value="1"/>
</dbReference>
<dbReference type="PROSITE" id="PS50005">
    <property type="entry name" value="TPR"/>
    <property type="match status" value="1"/>
</dbReference>
<proteinExistence type="predicted"/>
<dbReference type="EMBL" id="ML769388">
    <property type="protein sequence ID" value="KAE9409307.1"/>
    <property type="molecule type" value="Genomic_DNA"/>
</dbReference>
<evidence type="ECO:0000256" key="3">
    <source>
        <dbReference type="PROSITE-ProRule" id="PRU00339"/>
    </source>
</evidence>
<dbReference type="AlphaFoldDB" id="A0A6A4IK20"/>
<name>A0A6A4IK20_9AGAR</name>
<dbReference type="GO" id="GO:0016020">
    <property type="term" value="C:membrane"/>
    <property type="evidence" value="ECO:0007669"/>
    <property type="project" value="TreeGrafter"/>
</dbReference>
<keyword evidence="2 3" id="KW-0802">TPR repeat</keyword>
<evidence type="ECO:0000313" key="6">
    <source>
        <dbReference type="Proteomes" id="UP000799118"/>
    </source>
</evidence>
<accession>A0A6A4IK20</accession>
<keyword evidence="6" id="KW-1185">Reference proteome</keyword>
<feature type="repeat" description="TPR" evidence="3">
    <location>
        <begin position="39"/>
        <end position="72"/>
    </location>
</feature>
<feature type="compositionally biased region" description="Basic residues" evidence="4">
    <location>
        <begin position="1"/>
        <end position="10"/>
    </location>
</feature>
<reference evidence="5" key="1">
    <citation type="journal article" date="2019" name="Environ. Microbiol.">
        <title>Fungal ecological strategies reflected in gene transcription - a case study of two litter decomposers.</title>
        <authorList>
            <person name="Barbi F."/>
            <person name="Kohler A."/>
            <person name="Barry K."/>
            <person name="Baskaran P."/>
            <person name="Daum C."/>
            <person name="Fauchery L."/>
            <person name="Ihrmark K."/>
            <person name="Kuo A."/>
            <person name="LaButti K."/>
            <person name="Lipzen A."/>
            <person name="Morin E."/>
            <person name="Grigoriev I.V."/>
            <person name="Henrissat B."/>
            <person name="Lindahl B."/>
            <person name="Martin F."/>
        </authorList>
    </citation>
    <scope>NUCLEOTIDE SEQUENCE</scope>
    <source>
        <strain evidence="5">JB14</strain>
    </source>
</reference>
<dbReference type="Pfam" id="PF13414">
    <property type="entry name" value="TPR_11"/>
    <property type="match status" value="1"/>
</dbReference>
<gene>
    <name evidence="5" type="ORF">BT96DRAFT_588200</name>
</gene>
<organism evidence="5 6">
    <name type="scientific">Gymnopus androsaceus JB14</name>
    <dbReference type="NCBI Taxonomy" id="1447944"/>
    <lineage>
        <taxon>Eukaryota</taxon>
        <taxon>Fungi</taxon>
        <taxon>Dikarya</taxon>
        <taxon>Basidiomycota</taxon>
        <taxon>Agaricomycotina</taxon>
        <taxon>Agaricomycetes</taxon>
        <taxon>Agaricomycetidae</taxon>
        <taxon>Agaricales</taxon>
        <taxon>Marasmiineae</taxon>
        <taxon>Omphalotaceae</taxon>
        <taxon>Gymnopus</taxon>
    </lineage>
</organism>
<evidence type="ECO:0000256" key="1">
    <source>
        <dbReference type="ARBA" id="ARBA00022737"/>
    </source>
</evidence>
<dbReference type="SMART" id="SM00028">
    <property type="entry name" value="TPR"/>
    <property type="match status" value="2"/>
</dbReference>
<dbReference type="InterPro" id="IPR019734">
    <property type="entry name" value="TPR_rpt"/>
</dbReference>
<dbReference type="InterPro" id="IPR047150">
    <property type="entry name" value="SGT"/>
</dbReference>
<dbReference type="PANTHER" id="PTHR45831:SF2">
    <property type="entry name" value="LD24721P"/>
    <property type="match status" value="1"/>
</dbReference>
<dbReference type="GO" id="GO:0006620">
    <property type="term" value="P:post-translational protein targeting to endoplasmic reticulum membrane"/>
    <property type="evidence" value="ECO:0007669"/>
    <property type="project" value="TreeGrafter"/>
</dbReference>
<evidence type="ECO:0000313" key="5">
    <source>
        <dbReference type="EMBL" id="KAE9409307.1"/>
    </source>
</evidence>
<dbReference type="GO" id="GO:0072380">
    <property type="term" value="C:TRC complex"/>
    <property type="evidence" value="ECO:0007669"/>
    <property type="project" value="TreeGrafter"/>
</dbReference>
<dbReference type="SUPFAM" id="SSF48452">
    <property type="entry name" value="TPR-like"/>
    <property type="match status" value="1"/>
</dbReference>
<dbReference type="PANTHER" id="PTHR45831">
    <property type="entry name" value="LD24721P"/>
    <property type="match status" value="1"/>
</dbReference>